<sequence length="396" mass="41097">MMSTFQGLKSSLSRLQKDRSGNFGMVTAIVVPVLIGTAGVAIDFSNMVLQQRQLQEASDAAALAAATALAKGTVADGAAAEALAKDFVVGQMANYMSSTDAASLKNSTTASVTTTTTATSKSYKVKVDAAYAMSLTPLMNVLGKKTVNIATSSSTSSGTSEVKSALSMTLALDESGSMLADTTTKLNNNKCDHYNTSGTKTGSYSPCYVKKIDALKTAANLLLDQLDKADPTSKYARTNAIGWSSKIQVSSKFAWGTSQTRSSVINVLSAGGGTESAAPMKAALDGLTTTGSTSETQIQQQAGNEKLTKYIVLMTDGENNASSSDTKTLEYCTDAKQKGIKIYSVAFMAPTAGKNLLLSCASGAGYYFQAESMTDLLGAFTAIGSEAASDKVLVTQ</sequence>
<dbReference type="InterPro" id="IPR002035">
    <property type="entry name" value="VWF_A"/>
</dbReference>
<proteinExistence type="predicted"/>
<dbReference type="InterPro" id="IPR036465">
    <property type="entry name" value="vWFA_dom_sf"/>
</dbReference>
<dbReference type="Proteomes" id="UP000014411">
    <property type="component" value="Unassembled WGS sequence"/>
</dbReference>
<dbReference type="AlphaFoldDB" id="S3H9R5"/>
<comment type="caution">
    <text evidence="3">The sequence shown here is derived from an EMBL/GenBank/DDBJ whole genome shotgun (WGS) entry which is preliminary data.</text>
</comment>
<dbReference type="PROSITE" id="PS50234">
    <property type="entry name" value="VWFA"/>
    <property type="match status" value="1"/>
</dbReference>
<dbReference type="HOGENOM" id="CLU_047933_0_0_5"/>
<gene>
    <name evidence="3" type="ORF">RGCCGE502_25648</name>
</gene>
<dbReference type="InterPro" id="IPR028087">
    <property type="entry name" value="Tad_N"/>
</dbReference>
<dbReference type="SMART" id="SM00327">
    <property type="entry name" value="VWA"/>
    <property type="match status" value="1"/>
</dbReference>
<organism evidence="3 4">
    <name type="scientific">Rhizobium grahamii CCGE 502</name>
    <dbReference type="NCBI Taxonomy" id="990285"/>
    <lineage>
        <taxon>Bacteria</taxon>
        <taxon>Pseudomonadati</taxon>
        <taxon>Pseudomonadota</taxon>
        <taxon>Alphaproteobacteria</taxon>
        <taxon>Hyphomicrobiales</taxon>
        <taxon>Rhizobiaceae</taxon>
        <taxon>Rhizobium/Agrobacterium group</taxon>
        <taxon>Rhizobium</taxon>
    </lineage>
</organism>
<accession>S3H9R5</accession>
<name>S3H9R5_9HYPH</name>
<dbReference type="Pfam" id="PF00092">
    <property type="entry name" value="VWA"/>
    <property type="match status" value="1"/>
</dbReference>
<keyword evidence="1" id="KW-0812">Transmembrane</keyword>
<dbReference type="SUPFAM" id="SSF53300">
    <property type="entry name" value="vWA-like"/>
    <property type="match status" value="1"/>
</dbReference>
<reference evidence="3 4" key="1">
    <citation type="journal article" date="2012" name="J. Bacteriol.">
        <title>Genome sequence of Rhizobium grahamii CCGE502, a broad-host-range symbiont with low nodulation competitiveness in Phaseolus vulgaris.</title>
        <authorList>
            <person name="Althabegoiti M.J."/>
            <person name="Lozano L."/>
            <person name="Torres-Tejerizo G."/>
            <person name="Ormeno-Orrillo E."/>
            <person name="Rogel M.A."/>
            <person name="Gonzalez V."/>
            <person name="Martinez-Romero E."/>
        </authorList>
    </citation>
    <scope>NUCLEOTIDE SEQUENCE [LARGE SCALE GENOMIC DNA]</scope>
    <source>
        <strain evidence="3 4">CCGE 502</strain>
    </source>
</reference>
<keyword evidence="1" id="KW-1133">Transmembrane helix</keyword>
<dbReference type="eggNOG" id="COG4961">
    <property type="taxonomic scope" value="Bacteria"/>
</dbReference>
<dbReference type="CDD" id="cd00198">
    <property type="entry name" value="vWFA"/>
    <property type="match status" value="1"/>
</dbReference>
<dbReference type="STRING" id="990285.RGCCGE502_25648"/>
<protein>
    <recommendedName>
        <fullName evidence="2">VWFA domain-containing protein</fullName>
    </recommendedName>
</protein>
<feature type="transmembrane region" description="Helical" evidence="1">
    <location>
        <begin position="21"/>
        <end position="42"/>
    </location>
</feature>
<evidence type="ECO:0000313" key="3">
    <source>
        <dbReference type="EMBL" id="EPE95334.1"/>
    </source>
</evidence>
<dbReference type="EMBL" id="AEYE02000031">
    <property type="protein sequence ID" value="EPE95334.1"/>
    <property type="molecule type" value="Genomic_DNA"/>
</dbReference>
<evidence type="ECO:0000256" key="1">
    <source>
        <dbReference type="SAM" id="Phobius"/>
    </source>
</evidence>
<keyword evidence="1" id="KW-0472">Membrane</keyword>
<feature type="domain" description="VWFA" evidence="2">
    <location>
        <begin position="167"/>
        <end position="383"/>
    </location>
</feature>
<dbReference type="Pfam" id="PF13400">
    <property type="entry name" value="Tad"/>
    <property type="match status" value="1"/>
</dbReference>
<dbReference type="Gene3D" id="3.40.50.410">
    <property type="entry name" value="von Willebrand factor, type A domain"/>
    <property type="match status" value="1"/>
</dbReference>
<keyword evidence="4" id="KW-1185">Reference proteome</keyword>
<evidence type="ECO:0000259" key="2">
    <source>
        <dbReference type="PROSITE" id="PS50234"/>
    </source>
</evidence>
<evidence type="ECO:0000313" key="4">
    <source>
        <dbReference type="Proteomes" id="UP000014411"/>
    </source>
</evidence>